<feature type="domain" description="Pyruvate kinase barrel" evidence="13">
    <location>
        <begin position="36"/>
        <end position="109"/>
    </location>
</feature>
<evidence type="ECO:0000256" key="7">
    <source>
        <dbReference type="ARBA" id="ARBA00022741"/>
    </source>
</evidence>
<dbReference type="EC" id="2.7.1.40" evidence="4"/>
<evidence type="ECO:0000313" key="14">
    <source>
        <dbReference type="EMBL" id="KZV41017.1"/>
    </source>
</evidence>
<evidence type="ECO:0000256" key="4">
    <source>
        <dbReference type="ARBA" id="ARBA00012142"/>
    </source>
</evidence>
<evidence type="ECO:0000256" key="9">
    <source>
        <dbReference type="ARBA" id="ARBA00022840"/>
    </source>
</evidence>
<dbReference type="Pfam" id="PF00224">
    <property type="entry name" value="PK"/>
    <property type="match status" value="1"/>
</dbReference>
<dbReference type="SUPFAM" id="SSF51621">
    <property type="entry name" value="Phosphoenolpyruvate/pyruvate domain"/>
    <property type="match status" value="1"/>
</dbReference>
<comment type="similarity">
    <text evidence="3">Belongs to the pyruvate kinase family.</text>
</comment>
<keyword evidence="7" id="KW-0547">Nucleotide-binding</keyword>
<keyword evidence="9" id="KW-0067">ATP-binding</keyword>
<dbReference type="AlphaFoldDB" id="A0A2Z7C2R5"/>
<dbReference type="GO" id="GO:0000287">
    <property type="term" value="F:magnesium ion binding"/>
    <property type="evidence" value="ECO:0007669"/>
    <property type="project" value="InterPro"/>
</dbReference>
<evidence type="ECO:0000256" key="2">
    <source>
        <dbReference type="ARBA" id="ARBA00004997"/>
    </source>
</evidence>
<sequence length="153" mass="17096">MFQLLKVNNYNRRMAVVRTITFNGLESSTRIGWHDVILDCGSDVHIIVKIDTADSITNLHSITASDGAMIARGDLGAELPIEEVPSLQQWKKLLEYVGKANVMATNMLGEHDSSSYTYLSRQGMEKKGFGRCYPHRYCPQMQVAIQQLTCGGK</sequence>
<evidence type="ECO:0000313" key="15">
    <source>
        <dbReference type="Proteomes" id="UP000250235"/>
    </source>
</evidence>
<evidence type="ECO:0000256" key="1">
    <source>
        <dbReference type="ARBA" id="ARBA00001958"/>
    </source>
</evidence>
<dbReference type="UniPathway" id="UPA00109">
    <property type="reaction ID" value="UER00188"/>
</dbReference>
<keyword evidence="8 14" id="KW-0418">Kinase</keyword>
<reference evidence="14 15" key="1">
    <citation type="journal article" date="2015" name="Proc. Natl. Acad. Sci. U.S.A.">
        <title>The resurrection genome of Boea hygrometrica: A blueprint for survival of dehydration.</title>
        <authorList>
            <person name="Xiao L."/>
            <person name="Yang G."/>
            <person name="Zhang L."/>
            <person name="Yang X."/>
            <person name="Zhao S."/>
            <person name="Ji Z."/>
            <person name="Zhou Q."/>
            <person name="Hu M."/>
            <person name="Wang Y."/>
            <person name="Chen M."/>
            <person name="Xu Y."/>
            <person name="Jin H."/>
            <person name="Xiao X."/>
            <person name="Hu G."/>
            <person name="Bao F."/>
            <person name="Hu Y."/>
            <person name="Wan P."/>
            <person name="Li L."/>
            <person name="Deng X."/>
            <person name="Kuang T."/>
            <person name="Xiang C."/>
            <person name="Zhu J.K."/>
            <person name="Oliver M.J."/>
            <person name="He Y."/>
        </authorList>
    </citation>
    <scope>NUCLEOTIDE SEQUENCE [LARGE SCALE GENOMIC DNA]</scope>
    <source>
        <strain evidence="15">cv. XS01</strain>
    </source>
</reference>
<dbReference type="InterPro" id="IPR040442">
    <property type="entry name" value="Pyrv_kinase-like_dom_sf"/>
</dbReference>
<gene>
    <name evidence="14" type="ORF">F511_13993</name>
</gene>
<accession>A0A2Z7C2R5</accession>
<dbReference type="InterPro" id="IPR015813">
    <property type="entry name" value="Pyrv/PenolPyrv_kinase-like_dom"/>
</dbReference>
<dbReference type="GO" id="GO:0016301">
    <property type="term" value="F:kinase activity"/>
    <property type="evidence" value="ECO:0007669"/>
    <property type="project" value="UniProtKB-KW"/>
</dbReference>
<comment type="pathway">
    <text evidence="2">Carbohydrate degradation; glycolysis; pyruvate from D-glyceraldehyde 3-phosphate: step 5/5.</text>
</comment>
<dbReference type="PANTHER" id="PTHR11817">
    <property type="entry name" value="PYRUVATE KINASE"/>
    <property type="match status" value="1"/>
</dbReference>
<evidence type="ECO:0000259" key="13">
    <source>
        <dbReference type="Pfam" id="PF00224"/>
    </source>
</evidence>
<evidence type="ECO:0000256" key="5">
    <source>
        <dbReference type="ARBA" id="ARBA00022679"/>
    </source>
</evidence>
<evidence type="ECO:0000256" key="8">
    <source>
        <dbReference type="ARBA" id="ARBA00022777"/>
    </source>
</evidence>
<keyword evidence="5" id="KW-0808">Transferase</keyword>
<dbReference type="OrthoDB" id="1719943at2759"/>
<keyword evidence="10" id="KW-0460">Magnesium</keyword>
<dbReference type="GO" id="GO:0005524">
    <property type="term" value="F:ATP binding"/>
    <property type="evidence" value="ECO:0007669"/>
    <property type="project" value="UniProtKB-KW"/>
</dbReference>
<name>A0A2Z7C2R5_9LAMI</name>
<organism evidence="14 15">
    <name type="scientific">Dorcoceras hygrometricum</name>
    <dbReference type="NCBI Taxonomy" id="472368"/>
    <lineage>
        <taxon>Eukaryota</taxon>
        <taxon>Viridiplantae</taxon>
        <taxon>Streptophyta</taxon>
        <taxon>Embryophyta</taxon>
        <taxon>Tracheophyta</taxon>
        <taxon>Spermatophyta</taxon>
        <taxon>Magnoliopsida</taxon>
        <taxon>eudicotyledons</taxon>
        <taxon>Gunneridae</taxon>
        <taxon>Pentapetalae</taxon>
        <taxon>asterids</taxon>
        <taxon>lamiids</taxon>
        <taxon>Lamiales</taxon>
        <taxon>Gesneriaceae</taxon>
        <taxon>Didymocarpoideae</taxon>
        <taxon>Trichosporeae</taxon>
        <taxon>Loxocarpinae</taxon>
        <taxon>Dorcoceras</taxon>
    </lineage>
</organism>
<dbReference type="Gene3D" id="3.20.20.60">
    <property type="entry name" value="Phosphoenolpyruvate-binding domains"/>
    <property type="match status" value="1"/>
</dbReference>
<evidence type="ECO:0000256" key="3">
    <source>
        <dbReference type="ARBA" id="ARBA00008663"/>
    </source>
</evidence>
<dbReference type="InterPro" id="IPR001697">
    <property type="entry name" value="Pyr_Knase"/>
</dbReference>
<dbReference type="GO" id="GO:0004743">
    <property type="term" value="F:pyruvate kinase activity"/>
    <property type="evidence" value="ECO:0007669"/>
    <property type="project" value="UniProtKB-EC"/>
</dbReference>
<evidence type="ECO:0000256" key="12">
    <source>
        <dbReference type="ARBA" id="ARBA00023317"/>
    </source>
</evidence>
<keyword evidence="6" id="KW-0479">Metal-binding</keyword>
<keyword evidence="12 14" id="KW-0670">Pyruvate</keyword>
<dbReference type="EMBL" id="KQ999839">
    <property type="protein sequence ID" value="KZV41017.1"/>
    <property type="molecule type" value="Genomic_DNA"/>
</dbReference>
<dbReference type="Proteomes" id="UP000250235">
    <property type="component" value="Unassembled WGS sequence"/>
</dbReference>
<dbReference type="InterPro" id="IPR015793">
    <property type="entry name" value="Pyrv_Knase_brl"/>
</dbReference>
<protein>
    <recommendedName>
        <fullName evidence="4">pyruvate kinase</fullName>
        <ecNumber evidence="4">2.7.1.40</ecNumber>
    </recommendedName>
</protein>
<proteinExistence type="inferred from homology"/>
<comment type="cofactor">
    <cofactor evidence="1">
        <name>K(+)</name>
        <dbReference type="ChEBI" id="CHEBI:29103"/>
    </cofactor>
</comment>
<evidence type="ECO:0000256" key="11">
    <source>
        <dbReference type="ARBA" id="ARBA00023152"/>
    </source>
</evidence>
<keyword evidence="15" id="KW-1185">Reference proteome</keyword>
<keyword evidence="11" id="KW-0324">Glycolysis</keyword>
<evidence type="ECO:0000256" key="10">
    <source>
        <dbReference type="ARBA" id="ARBA00022842"/>
    </source>
</evidence>
<dbReference type="GO" id="GO:0030955">
    <property type="term" value="F:potassium ion binding"/>
    <property type="evidence" value="ECO:0007669"/>
    <property type="project" value="InterPro"/>
</dbReference>
<evidence type="ECO:0000256" key="6">
    <source>
        <dbReference type="ARBA" id="ARBA00022723"/>
    </source>
</evidence>